<dbReference type="CDD" id="cd02440">
    <property type="entry name" value="AdoMet_MTases"/>
    <property type="match status" value="1"/>
</dbReference>
<dbReference type="HAMAP" id="MF_00735">
    <property type="entry name" value="Methyltr_PrmA"/>
    <property type="match status" value="1"/>
</dbReference>
<accession>A0A5S5CUF5</accession>
<dbReference type="Pfam" id="PF06325">
    <property type="entry name" value="PrmA"/>
    <property type="match status" value="1"/>
</dbReference>
<feature type="binding site" evidence="6">
    <location>
        <position position="129"/>
    </location>
    <ligand>
        <name>S-adenosyl-L-methionine</name>
        <dbReference type="ChEBI" id="CHEBI:59789"/>
    </ligand>
</feature>
<dbReference type="GO" id="GO:0032259">
    <property type="term" value="P:methylation"/>
    <property type="evidence" value="ECO:0007669"/>
    <property type="project" value="UniProtKB-KW"/>
</dbReference>
<dbReference type="NCBIfam" id="NF001785">
    <property type="entry name" value="PRK00517.2-2"/>
    <property type="match status" value="1"/>
</dbReference>
<dbReference type="OrthoDB" id="9785995at2"/>
<organism evidence="7 8">
    <name type="scientific">Sphingobacterium allocomposti</name>
    <dbReference type="NCBI Taxonomy" id="415956"/>
    <lineage>
        <taxon>Bacteria</taxon>
        <taxon>Pseudomonadati</taxon>
        <taxon>Bacteroidota</taxon>
        <taxon>Sphingobacteriia</taxon>
        <taxon>Sphingobacteriales</taxon>
        <taxon>Sphingobacteriaceae</taxon>
        <taxon>Sphingobacterium</taxon>
    </lineage>
</organism>
<keyword evidence="3 6" id="KW-0489">Methyltransferase</keyword>
<evidence type="ECO:0000313" key="7">
    <source>
        <dbReference type="EMBL" id="TYP86714.1"/>
    </source>
</evidence>
<sequence length="280" mass="31240">MRYSSVTFTSATMADWQKDLLIAELADIGYDTFEDVDQGFAAYIPTANLDIQALETVLLNNTEGFAVSYEVQDLEDQNWNKLWESNFQPITVDDVCYVRATFHEPRPHMLYEIIIDPKMSFGTGHHQTTSMMLSYILENDFEGKDVLDMGCGTGILALLARKRGAANVLAVDYDEVCVASVEENKVLNSVDQITAALGSKEVLAGRIFDTILANINRNILMDQLEQYSLSTKKGGELYISGFYDGEDLVLLTEKATEVGFAFEGKKVLDKWCSAKFTKLG</sequence>
<dbReference type="PANTHER" id="PTHR43648:SF1">
    <property type="entry name" value="ELECTRON TRANSFER FLAVOPROTEIN BETA SUBUNIT LYSINE METHYLTRANSFERASE"/>
    <property type="match status" value="1"/>
</dbReference>
<dbReference type="PANTHER" id="PTHR43648">
    <property type="entry name" value="ELECTRON TRANSFER FLAVOPROTEIN BETA SUBUNIT LYSINE METHYLTRANSFERASE"/>
    <property type="match status" value="1"/>
</dbReference>
<evidence type="ECO:0000256" key="2">
    <source>
        <dbReference type="ARBA" id="ARBA00022490"/>
    </source>
</evidence>
<evidence type="ECO:0000256" key="3">
    <source>
        <dbReference type="ARBA" id="ARBA00022603"/>
    </source>
</evidence>
<keyword evidence="5 6" id="KW-0949">S-adenosyl-L-methionine</keyword>
<protein>
    <recommendedName>
        <fullName evidence="6">Ribosomal protein L11 methyltransferase</fullName>
        <shortName evidence="6">L11 Mtase</shortName>
        <ecNumber evidence="6">2.1.1.-</ecNumber>
    </recommendedName>
</protein>
<dbReference type="AlphaFoldDB" id="A0A5S5CUF5"/>
<dbReference type="GO" id="GO:0005737">
    <property type="term" value="C:cytoplasm"/>
    <property type="evidence" value="ECO:0007669"/>
    <property type="project" value="UniProtKB-SubCell"/>
</dbReference>
<name>A0A5S5CUF5_9SPHI</name>
<keyword evidence="8" id="KW-1185">Reference proteome</keyword>
<evidence type="ECO:0000256" key="4">
    <source>
        <dbReference type="ARBA" id="ARBA00022679"/>
    </source>
</evidence>
<dbReference type="EMBL" id="VNHX01000043">
    <property type="protein sequence ID" value="TYP86714.1"/>
    <property type="molecule type" value="Genomic_DNA"/>
</dbReference>
<dbReference type="EC" id="2.1.1.-" evidence="6"/>
<dbReference type="Gene3D" id="3.40.50.150">
    <property type="entry name" value="Vaccinia Virus protein VP39"/>
    <property type="match status" value="1"/>
</dbReference>
<feature type="binding site" evidence="6">
    <location>
        <position position="214"/>
    </location>
    <ligand>
        <name>S-adenosyl-L-methionine</name>
        <dbReference type="ChEBI" id="CHEBI:59789"/>
    </ligand>
</feature>
<keyword evidence="2 6" id="KW-0963">Cytoplasm</keyword>
<reference evidence="7 8" key="1">
    <citation type="submission" date="2019-07" db="EMBL/GenBank/DDBJ databases">
        <title>Genomic Encyclopedia of Archaeal and Bacterial Type Strains, Phase II (KMG-II): from individual species to whole genera.</title>
        <authorList>
            <person name="Goeker M."/>
        </authorList>
    </citation>
    <scope>NUCLEOTIDE SEQUENCE [LARGE SCALE GENOMIC DNA]</scope>
    <source>
        <strain evidence="7 8">DSM 18850</strain>
    </source>
</reference>
<evidence type="ECO:0000256" key="1">
    <source>
        <dbReference type="ARBA" id="ARBA00009741"/>
    </source>
</evidence>
<feature type="binding site" evidence="6">
    <location>
        <position position="150"/>
    </location>
    <ligand>
        <name>S-adenosyl-L-methionine</name>
        <dbReference type="ChEBI" id="CHEBI:59789"/>
    </ligand>
</feature>
<dbReference type="GO" id="GO:0008276">
    <property type="term" value="F:protein methyltransferase activity"/>
    <property type="evidence" value="ECO:0007669"/>
    <property type="project" value="UniProtKB-UniRule"/>
</dbReference>
<comment type="caution">
    <text evidence="7">The sequence shown here is derived from an EMBL/GenBank/DDBJ whole genome shotgun (WGS) entry which is preliminary data.</text>
</comment>
<comment type="function">
    <text evidence="6">Methylates ribosomal protein L11.</text>
</comment>
<dbReference type="PIRSF" id="PIRSF000401">
    <property type="entry name" value="RPL11_MTase"/>
    <property type="match status" value="1"/>
</dbReference>
<dbReference type="RefSeq" id="WP_148910433.1">
    <property type="nucleotide sequence ID" value="NZ_VNHX01000043.1"/>
</dbReference>
<dbReference type="SUPFAM" id="SSF53335">
    <property type="entry name" value="S-adenosyl-L-methionine-dependent methyltransferases"/>
    <property type="match status" value="1"/>
</dbReference>
<evidence type="ECO:0000256" key="5">
    <source>
        <dbReference type="ARBA" id="ARBA00022691"/>
    </source>
</evidence>
<comment type="catalytic activity">
    <reaction evidence="6">
        <text>L-lysyl-[protein] + 3 S-adenosyl-L-methionine = N(6),N(6),N(6)-trimethyl-L-lysyl-[protein] + 3 S-adenosyl-L-homocysteine + 3 H(+)</text>
        <dbReference type="Rhea" id="RHEA:54192"/>
        <dbReference type="Rhea" id="RHEA-COMP:9752"/>
        <dbReference type="Rhea" id="RHEA-COMP:13826"/>
        <dbReference type="ChEBI" id="CHEBI:15378"/>
        <dbReference type="ChEBI" id="CHEBI:29969"/>
        <dbReference type="ChEBI" id="CHEBI:57856"/>
        <dbReference type="ChEBI" id="CHEBI:59789"/>
        <dbReference type="ChEBI" id="CHEBI:61961"/>
    </reaction>
</comment>
<evidence type="ECO:0000313" key="8">
    <source>
        <dbReference type="Proteomes" id="UP000325105"/>
    </source>
</evidence>
<keyword evidence="4 6" id="KW-0808">Transferase</keyword>
<keyword evidence="7" id="KW-0689">Ribosomal protein</keyword>
<keyword evidence="7" id="KW-0687">Ribonucleoprotein</keyword>
<dbReference type="InterPro" id="IPR029063">
    <property type="entry name" value="SAM-dependent_MTases_sf"/>
</dbReference>
<dbReference type="InterPro" id="IPR004498">
    <property type="entry name" value="Ribosomal_PrmA_MeTrfase"/>
</dbReference>
<proteinExistence type="inferred from homology"/>
<feature type="binding site" evidence="6">
    <location>
        <position position="172"/>
    </location>
    <ligand>
        <name>S-adenosyl-L-methionine</name>
        <dbReference type="ChEBI" id="CHEBI:59789"/>
    </ligand>
</feature>
<gene>
    <name evidence="6" type="primary">prmA</name>
    <name evidence="7" type="ORF">BC792_1435</name>
</gene>
<comment type="subcellular location">
    <subcellularLocation>
        <location evidence="6">Cytoplasm</location>
    </subcellularLocation>
</comment>
<evidence type="ECO:0000256" key="6">
    <source>
        <dbReference type="HAMAP-Rule" id="MF_00735"/>
    </source>
</evidence>
<dbReference type="InterPro" id="IPR050078">
    <property type="entry name" value="Ribosomal_L11_MeTrfase_PrmA"/>
</dbReference>
<dbReference type="Proteomes" id="UP000325105">
    <property type="component" value="Unassembled WGS sequence"/>
</dbReference>
<dbReference type="GO" id="GO:0005840">
    <property type="term" value="C:ribosome"/>
    <property type="evidence" value="ECO:0007669"/>
    <property type="project" value="UniProtKB-KW"/>
</dbReference>
<comment type="similarity">
    <text evidence="1 6">Belongs to the methyltransferase superfamily. PrmA family.</text>
</comment>